<comment type="caution">
    <text evidence="2">The sequence shown here is derived from an EMBL/GenBank/DDBJ whole genome shotgun (WGS) entry which is preliminary data.</text>
</comment>
<reference evidence="2" key="1">
    <citation type="submission" date="2022-10" db="EMBL/GenBank/DDBJ databases">
        <title>Tapping the CABI collections for fungal endophytes: first genome assemblies for Collariella, Neodidymelliopsis, Ascochyta clinopodiicola, Didymella pomorum, Didymosphaeria variabile, Neocosmospora piperis and Neocucurbitaria cava.</title>
        <authorList>
            <person name="Hill R."/>
        </authorList>
    </citation>
    <scope>NUCLEOTIDE SEQUENCE</scope>
    <source>
        <strain evidence="2">IMI 355082</strain>
    </source>
</reference>
<dbReference type="OrthoDB" id="10398131at2759"/>
<dbReference type="AlphaFoldDB" id="A0A9W8YT34"/>
<sequence length="136" mass="15552">MSEATKMTYEEFFKTISNIPGGTIFMAMPYDADLSNLRFVAAILLPAGREVIVDEEVVFLYARLEDFNDDVWGMMSEEQQHVLARAITRYHNALRGFLTMYNCPFYRRWESAKGRAGEDNCGQYGQEQGDGKILAE</sequence>
<evidence type="ECO:0000256" key="1">
    <source>
        <dbReference type="SAM" id="MobiDB-lite"/>
    </source>
</evidence>
<gene>
    <name evidence="2" type="ORF">N0V93_007066</name>
</gene>
<feature type="region of interest" description="Disordered" evidence="1">
    <location>
        <begin position="117"/>
        <end position="136"/>
    </location>
</feature>
<dbReference type="EMBL" id="JAPEVB010000004">
    <property type="protein sequence ID" value="KAJ4389595.1"/>
    <property type="molecule type" value="Genomic_DNA"/>
</dbReference>
<keyword evidence="3" id="KW-1185">Reference proteome</keyword>
<evidence type="ECO:0000313" key="3">
    <source>
        <dbReference type="Proteomes" id="UP001140453"/>
    </source>
</evidence>
<name>A0A9W8YT34_9PEZI</name>
<evidence type="ECO:0000313" key="2">
    <source>
        <dbReference type="EMBL" id="KAJ4389595.1"/>
    </source>
</evidence>
<proteinExistence type="predicted"/>
<protein>
    <submittedName>
        <fullName evidence="2">Uncharacterized protein</fullName>
    </submittedName>
</protein>
<accession>A0A9W8YT34</accession>
<organism evidence="2 3">
    <name type="scientific">Gnomoniopsis smithogilvyi</name>
    <dbReference type="NCBI Taxonomy" id="1191159"/>
    <lineage>
        <taxon>Eukaryota</taxon>
        <taxon>Fungi</taxon>
        <taxon>Dikarya</taxon>
        <taxon>Ascomycota</taxon>
        <taxon>Pezizomycotina</taxon>
        <taxon>Sordariomycetes</taxon>
        <taxon>Sordariomycetidae</taxon>
        <taxon>Diaporthales</taxon>
        <taxon>Gnomoniaceae</taxon>
        <taxon>Gnomoniopsis</taxon>
    </lineage>
</organism>
<dbReference type="Proteomes" id="UP001140453">
    <property type="component" value="Unassembled WGS sequence"/>
</dbReference>